<evidence type="ECO:0000313" key="3">
    <source>
        <dbReference type="Proteomes" id="UP000515733"/>
    </source>
</evidence>
<organism evidence="2 3">
    <name type="scientific">Denitratisoma oestradiolicum</name>
    <dbReference type="NCBI Taxonomy" id="311182"/>
    <lineage>
        <taxon>Bacteria</taxon>
        <taxon>Pseudomonadati</taxon>
        <taxon>Pseudomonadota</taxon>
        <taxon>Betaproteobacteria</taxon>
        <taxon>Nitrosomonadales</taxon>
        <taxon>Sterolibacteriaceae</taxon>
        <taxon>Denitratisoma</taxon>
    </lineage>
</organism>
<dbReference type="Proteomes" id="UP000515733">
    <property type="component" value="Chromosome"/>
</dbReference>
<name>A0A6S6XZI3_9PROT</name>
<dbReference type="InterPro" id="IPR052514">
    <property type="entry name" value="SAM-dependent_MTase"/>
</dbReference>
<dbReference type="RefSeq" id="WP_145772276.1">
    <property type="nucleotide sequence ID" value="NZ_LR778301.1"/>
</dbReference>
<dbReference type="InterPro" id="IPR029063">
    <property type="entry name" value="SAM-dependent_MTases_sf"/>
</dbReference>
<dbReference type="PANTHER" id="PTHR34203">
    <property type="entry name" value="METHYLTRANSFERASE, FKBM FAMILY PROTEIN"/>
    <property type="match status" value="1"/>
</dbReference>
<dbReference type="OrthoDB" id="2529130at2"/>
<dbReference type="KEGG" id="doe:DENOEST_3344"/>
<proteinExistence type="predicted"/>
<keyword evidence="3" id="KW-1185">Reference proteome</keyword>
<dbReference type="Gene3D" id="3.40.50.150">
    <property type="entry name" value="Vaccinia Virus protein VP39"/>
    <property type="match status" value="1"/>
</dbReference>
<dbReference type="NCBIfam" id="TIGR01444">
    <property type="entry name" value="fkbM_fam"/>
    <property type="match status" value="1"/>
</dbReference>
<dbReference type="EMBL" id="LR778301">
    <property type="protein sequence ID" value="CAB1370498.1"/>
    <property type="molecule type" value="Genomic_DNA"/>
</dbReference>
<dbReference type="Pfam" id="PF05050">
    <property type="entry name" value="Methyltransf_21"/>
    <property type="match status" value="1"/>
</dbReference>
<accession>A0A6S6XZI3</accession>
<evidence type="ECO:0000259" key="1">
    <source>
        <dbReference type="Pfam" id="PF05050"/>
    </source>
</evidence>
<dbReference type="AlphaFoldDB" id="A0A6S6XZI3"/>
<reference evidence="2 3" key="1">
    <citation type="submission" date="2020-03" db="EMBL/GenBank/DDBJ databases">
        <authorList>
            <consortium name="Genoscope - CEA"/>
            <person name="William W."/>
        </authorList>
    </citation>
    <scope>NUCLEOTIDE SEQUENCE [LARGE SCALE GENOMIC DNA]</scope>
    <source>
        <strain evidence="3">DSM 16959</strain>
    </source>
</reference>
<evidence type="ECO:0000313" key="2">
    <source>
        <dbReference type="EMBL" id="CAB1370498.1"/>
    </source>
</evidence>
<gene>
    <name evidence="2" type="ORF">DENOEST_3344</name>
</gene>
<keyword evidence="2" id="KW-0808">Transferase</keyword>
<dbReference type="GO" id="GO:0032259">
    <property type="term" value="P:methylation"/>
    <property type="evidence" value="ECO:0007669"/>
    <property type="project" value="UniProtKB-KW"/>
</dbReference>
<feature type="domain" description="Methyltransferase FkbM" evidence="1">
    <location>
        <begin position="118"/>
        <end position="278"/>
    </location>
</feature>
<protein>
    <submittedName>
        <fullName evidence="2">Methyltransferase, FkbM family</fullName>
    </submittedName>
</protein>
<dbReference type="PANTHER" id="PTHR34203:SF15">
    <property type="entry name" value="SLL1173 PROTEIN"/>
    <property type="match status" value="1"/>
</dbReference>
<keyword evidence="2" id="KW-0489">Methyltransferase</keyword>
<dbReference type="GO" id="GO:0008168">
    <property type="term" value="F:methyltransferase activity"/>
    <property type="evidence" value="ECO:0007669"/>
    <property type="project" value="UniProtKB-KW"/>
</dbReference>
<dbReference type="InterPro" id="IPR006342">
    <property type="entry name" value="FkbM_mtfrase"/>
</dbReference>
<sequence>MAKDTTNLLSALETIAGSKVLREKFIAKLIDFDAEVRIPGTDVRETITGPIVDFLFAESEPLARVLEDGTRFEFIYRSKIAREFVMCPQQTPDHVWEPQTTKLLCHLATRASNALIGGAYFGDHAIMIAQRISGACHAFEPNPDQRSMLIRNARINDIDNLTAVDMGLWDNDEASLTLVGYDSFAHPEISQTPSDGSFRTTSIDGYCKQVGVQSLGLLMMDIEGAELRALKGAAGFLGQGREQAPAIVFEVHKHYVDWSNGIENAEIIRLLASHGYQVWAIRDYNSNVDMRNEPVELIPCDKIYLEGPPHGFNMLALKDPSRLDGLAVRYCSNVSPKLLHHRNPALHQPCHSY</sequence>
<dbReference type="SUPFAM" id="SSF53335">
    <property type="entry name" value="S-adenosyl-L-methionine-dependent methyltransferases"/>
    <property type="match status" value="1"/>
</dbReference>